<protein>
    <submittedName>
        <fullName evidence="2">Uncharacterized protein</fullName>
    </submittedName>
</protein>
<dbReference type="Proteomes" id="UP000767446">
    <property type="component" value="Unassembled WGS sequence"/>
</dbReference>
<dbReference type="AlphaFoldDB" id="A0A941GWH2"/>
<name>A0A941GWH2_9CHRO</name>
<evidence type="ECO:0000256" key="1">
    <source>
        <dbReference type="SAM" id="Phobius"/>
    </source>
</evidence>
<evidence type="ECO:0000313" key="3">
    <source>
        <dbReference type="Proteomes" id="UP000767446"/>
    </source>
</evidence>
<feature type="transmembrane region" description="Helical" evidence="1">
    <location>
        <begin position="21"/>
        <end position="42"/>
    </location>
</feature>
<sequence>MSNFQPELQKQVENLYKLTIYFRWIVVVCSWLTLGSFGIWGLQEEFSLWHEYFTFAAVRYGLAYNLLPSFSLAFCIGITVAVLMRQTINFFRGGISAKERKSLEKQVQKIMATGPSHPLWKWITDN</sequence>
<organism evidence="2 3">
    <name type="scientific">Gomphosphaeria aponina SAG 52.96 = DSM 107014</name>
    <dbReference type="NCBI Taxonomy" id="1521640"/>
    <lineage>
        <taxon>Bacteria</taxon>
        <taxon>Bacillati</taxon>
        <taxon>Cyanobacteriota</taxon>
        <taxon>Cyanophyceae</taxon>
        <taxon>Oscillatoriophycideae</taxon>
        <taxon>Chroococcales</taxon>
        <taxon>Gomphosphaeriaceae</taxon>
        <taxon>Gomphosphaeria</taxon>
    </lineage>
</organism>
<reference evidence="2" key="1">
    <citation type="submission" date="2021-02" db="EMBL/GenBank/DDBJ databases">
        <title>Metagenome analyses of Stigonema ocellatum DSM 106950, Chlorogloea purpurea SAG 13.99 and Gomphosphaeria aponina DSM 107014.</title>
        <authorList>
            <person name="Marter P."/>
            <person name="Huang S."/>
        </authorList>
    </citation>
    <scope>NUCLEOTIDE SEQUENCE</scope>
    <source>
        <strain evidence="2">JP213</strain>
    </source>
</reference>
<keyword evidence="1" id="KW-0472">Membrane</keyword>
<dbReference type="EMBL" id="JADQBC010000045">
    <property type="protein sequence ID" value="MBR8827841.1"/>
    <property type="molecule type" value="Genomic_DNA"/>
</dbReference>
<gene>
    <name evidence="2" type="ORF">DSM107014_08050</name>
</gene>
<proteinExistence type="predicted"/>
<feature type="transmembrane region" description="Helical" evidence="1">
    <location>
        <begin position="62"/>
        <end position="83"/>
    </location>
</feature>
<evidence type="ECO:0000313" key="2">
    <source>
        <dbReference type="EMBL" id="MBR8827841.1"/>
    </source>
</evidence>
<comment type="caution">
    <text evidence="2">The sequence shown here is derived from an EMBL/GenBank/DDBJ whole genome shotgun (WGS) entry which is preliminary data.</text>
</comment>
<keyword evidence="1" id="KW-0812">Transmembrane</keyword>
<keyword evidence="1" id="KW-1133">Transmembrane helix</keyword>
<accession>A0A941GWH2</accession>